<reference evidence="8" key="1">
    <citation type="journal article" date="2015" name="Genome Announc.">
        <title>Complete Genome Sequence of the Bacteriochlorophyll b-Producing Photosynthetic Bacterium Blastochloris viridis.</title>
        <authorList>
            <person name="Tsukatani Y."/>
            <person name="Hirose Y."/>
            <person name="Harada J."/>
            <person name="Misawa N."/>
            <person name="Mori K."/>
            <person name="Inoue K."/>
            <person name="Tamiaki H."/>
        </authorList>
    </citation>
    <scope>NUCLEOTIDE SEQUENCE [LARGE SCALE GENOMIC DNA]</scope>
    <source>
        <strain evidence="8">DSM 133</strain>
    </source>
</reference>
<sequence>MAMTRQFKPVRRDADVDLDAALADDRARALAIVPVSREIAERLDRFVALLRKWQPAQNLVAASTLPTLWTRHIADSLQLADSLPGDSVVDLGSGAGFPGLVLAVALAERPGARVHLVESNQRKAAFLREAARVTGAPATVHAARIEAVLAAIPTPVAAVTARALAPLADLVALSYPLLKSGAVGLFLKGQDVERELTETSKSWTLEVVTTPSHTDPGGRIVRVNRAEPRAPSSSSGS</sequence>
<dbReference type="GO" id="GO:0005829">
    <property type="term" value="C:cytosol"/>
    <property type="evidence" value="ECO:0007669"/>
    <property type="project" value="TreeGrafter"/>
</dbReference>
<evidence type="ECO:0000313" key="8">
    <source>
        <dbReference type="EMBL" id="BAR98962.1"/>
    </source>
</evidence>
<evidence type="ECO:0000256" key="3">
    <source>
        <dbReference type="ARBA" id="ARBA00022603"/>
    </source>
</evidence>
<dbReference type="PATRIC" id="fig|1079.6.peg.3460"/>
<keyword evidence="5 6" id="KW-0949">S-adenosyl-L-methionine</keyword>
<feature type="binding site" evidence="6">
    <location>
        <position position="162"/>
    </location>
    <ligand>
        <name>S-adenosyl-L-methionine</name>
        <dbReference type="ChEBI" id="CHEBI:59789"/>
    </ligand>
</feature>
<comment type="similarity">
    <text evidence="6">Belongs to the methyltransferase superfamily. RNA methyltransferase RsmG family.</text>
</comment>
<feature type="binding site" evidence="6">
    <location>
        <position position="92"/>
    </location>
    <ligand>
        <name>S-adenosyl-L-methionine</name>
        <dbReference type="ChEBI" id="CHEBI:59789"/>
    </ligand>
</feature>
<dbReference type="STRING" id="1079.BVIR_3294"/>
<keyword evidence="3 6" id="KW-0489">Methyltransferase</keyword>
<feature type="binding site" evidence="6">
    <location>
        <begin position="145"/>
        <end position="146"/>
    </location>
    <ligand>
        <name>S-adenosyl-L-methionine</name>
        <dbReference type="ChEBI" id="CHEBI:59789"/>
    </ligand>
</feature>
<feature type="region of interest" description="Disordered" evidence="7">
    <location>
        <begin position="211"/>
        <end position="237"/>
    </location>
</feature>
<dbReference type="InterPro" id="IPR029063">
    <property type="entry name" value="SAM-dependent_MTases_sf"/>
</dbReference>
<dbReference type="EMBL" id="LN907867">
    <property type="protein sequence ID" value="CUU43712.1"/>
    <property type="molecule type" value="Genomic_DNA"/>
</dbReference>
<dbReference type="PANTHER" id="PTHR31760:SF0">
    <property type="entry name" value="S-ADENOSYL-L-METHIONINE-DEPENDENT METHYLTRANSFERASES SUPERFAMILY PROTEIN"/>
    <property type="match status" value="1"/>
</dbReference>
<keyword evidence="10" id="KW-1185">Reference proteome</keyword>
<evidence type="ECO:0000256" key="7">
    <source>
        <dbReference type="SAM" id="MobiDB-lite"/>
    </source>
</evidence>
<evidence type="ECO:0000313" key="10">
    <source>
        <dbReference type="Proteomes" id="UP000065734"/>
    </source>
</evidence>
<comment type="subcellular location">
    <subcellularLocation>
        <location evidence="6">Cytoplasm</location>
    </subcellularLocation>
</comment>
<comment type="function">
    <text evidence="6">Specifically methylates the N7 position of guanine in position 527 of 16S rRNA.</text>
</comment>
<keyword evidence="4 6" id="KW-0808">Transferase</keyword>
<gene>
    <name evidence="9" type="primary">rsmG_1</name>
    <name evidence="6" type="synonym">rsmG</name>
    <name evidence="8" type="ORF">BV133_1369</name>
    <name evidence="9" type="ORF">BVIRIDIS_27380</name>
</gene>
<reference evidence="9" key="2">
    <citation type="submission" date="2015-11" db="EMBL/GenBank/DDBJ databases">
        <authorList>
            <person name="Zhang Y."/>
            <person name="Guo Z."/>
        </authorList>
    </citation>
    <scope>NUCLEOTIDE SEQUENCE</scope>
    <source>
        <strain evidence="9">1</strain>
    </source>
</reference>
<dbReference type="KEGG" id="bvr:BVIR_3294"/>
<keyword evidence="1 6" id="KW-0963">Cytoplasm</keyword>
<reference evidence="10" key="3">
    <citation type="journal article" date="2016" name="Genome Announc.">
        <title>Revised genome sequence of the purple photosynthetic bacterium Blastochloris viridis.</title>
        <authorList>
            <person name="Liu L.N."/>
            <person name="Faulkner M."/>
            <person name="Liu X."/>
            <person name="Huang F."/>
            <person name="Darby A.C."/>
            <person name="Hall N."/>
        </authorList>
    </citation>
    <scope>NUCLEOTIDE SEQUENCE [LARGE SCALE GENOMIC DNA]</scope>
    <source>
        <strain evidence="10">ATCC 19567 / DSM 133 / F</strain>
    </source>
</reference>
<protein>
    <recommendedName>
        <fullName evidence="6">Ribosomal RNA small subunit methyltransferase G</fullName>
        <ecNumber evidence="6">2.1.1.170</ecNumber>
    </recommendedName>
    <alternativeName>
        <fullName evidence="6">16S rRNA 7-methylguanosine methyltransferase</fullName>
        <shortName evidence="6">16S rRNA m7G methyltransferase</shortName>
    </alternativeName>
</protein>
<comment type="catalytic activity">
    <reaction evidence="6">
        <text>guanosine(527) in 16S rRNA + S-adenosyl-L-methionine = N(7)-methylguanosine(527) in 16S rRNA + S-adenosyl-L-homocysteine</text>
        <dbReference type="Rhea" id="RHEA:42732"/>
        <dbReference type="Rhea" id="RHEA-COMP:10209"/>
        <dbReference type="Rhea" id="RHEA-COMP:10210"/>
        <dbReference type="ChEBI" id="CHEBI:57856"/>
        <dbReference type="ChEBI" id="CHEBI:59789"/>
        <dbReference type="ChEBI" id="CHEBI:74269"/>
        <dbReference type="ChEBI" id="CHEBI:74480"/>
        <dbReference type="EC" id="2.1.1.170"/>
    </reaction>
</comment>
<evidence type="ECO:0000256" key="6">
    <source>
        <dbReference type="HAMAP-Rule" id="MF_00074"/>
    </source>
</evidence>
<evidence type="ECO:0000256" key="4">
    <source>
        <dbReference type="ARBA" id="ARBA00022679"/>
    </source>
</evidence>
<feature type="binding site" evidence="6">
    <location>
        <position position="97"/>
    </location>
    <ligand>
        <name>S-adenosyl-L-methionine</name>
        <dbReference type="ChEBI" id="CHEBI:59789"/>
    </ligand>
</feature>
<evidence type="ECO:0000256" key="2">
    <source>
        <dbReference type="ARBA" id="ARBA00022552"/>
    </source>
</evidence>
<evidence type="ECO:0000256" key="1">
    <source>
        <dbReference type="ARBA" id="ARBA00022490"/>
    </source>
</evidence>
<dbReference type="EMBL" id="AP014854">
    <property type="protein sequence ID" value="BAR98962.1"/>
    <property type="molecule type" value="Genomic_DNA"/>
</dbReference>
<organism evidence="9 10">
    <name type="scientific">Blastochloris viridis</name>
    <name type="common">Rhodopseudomonas viridis</name>
    <dbReference type="NCBI Taxonomy" id="1079"/>
    <lineage>
        <taxon>Bacteria</taxon>
        <taxon>Pseudomonadati</taxon>
        <taxon>Pseudomonadota</taxon>
        <taxon>Alphaproteobacteria</taxon>
        <taxon>Hyphomicrobiales</taxon>
        <taxon>Blastochloridaceae</taxon>
        <taxon>Blastochloris</taxon>
    </lineage>
</organism>
<comment type="caution">
    <text evidence="6">Lacks conserved residue(s) required for the propagation of feature annotation.</text>
</comment>
<evidence type="ECO:0000313" key="9">
    <source>
        <dbReference type="EMBL" id="CUU43712.1"/>
    </source>
</evidence>
<evidence type="ECO:0000256" key="5">
    <source>
        <dbReference type="ARBA" id="ARBA00022691"/>
    </source>
</evidence>
<dbReference type="Proteomes" id="UP000065734">
    <property type="component" value="Chromosome I"/>
</dbReference>
<dbReference type="Gene3D" id="3.40.50.150">
    <property type="entry name" value="Vaccinia Virus protein VP39"/>
    <property type="match status" value="1"/>
</dbReference>
<dbReference type="SUPFAM" id="SSF53335">
    <property type="entry name" value="S-adenosyl-L-methionine-dependent methyltransferases"/>
    <property type="match status" value="1"/>
</dbReference>
<dbReference type="NCBIfam" id="TIGR00138">
    <property type="entry name" value="rsmG_gidB"/>
    <property type="match status" value="1"/>
</dbReference>
<accession>A0A0H5B9R5</accession>
<proteinExistence type="inferred from homology"/>
<dbReference type="CDD" id="cd02440">
    <property type="entry name" value="AdoMet_MTases"/>
    <property type="match status" value="1"/>
</dbReference>
<dbReference type="InterPro" id="IPR003682">
    <property type="entry name" value="rRNA_ssu_MeTfrase_G"/>
</dbReference>
<dbReference type="EC" id="2.1.1.170" evidence="6"/>
<name>A0A0H5B9R5_BLAVI</name>
<keyword evidence="2 6" id="KW-0698">rRNA processing</keyword>
<dbReference type="PANTHER" id="PTHR31760">
    <property type="entry name" value="S-ADENOSYL-L-METHIONINE-DEPENDENT METHYLTRANSFERASES SUPERFAMILY PROTEIN"/>
    <property type="match status" value="1"/>
</dbReference>
<dbReference type="GO" id="GO:0070043">
    <property type="term" value="F:rRNA (guanine-N7-)-methyltransferase activity"/>
    <property type="evidence" value="ECO:0007669"/>
    <property type="project" value="UniProtKB-UniRule"/>
</dbReference>
<dbReference type="AlphaFoldDB" id="A0A0H5B9R5"/>
<dbReference type="Pfam" id="PF02527">
    <property type="entry name" value="GidB"/>
    <property type="match status" value="1"/>
</dbReference>
<dbReference type="HAMAP" id="MF_00074">
    <property type="entry name" value="16SrRNA_methyltr_G"/>
    <property type="match status" value="1"/>
</dbReference>